<dbReference type="PANTHER" id="PTHR30353:SF15">
    <property type="entry name" value="INNER MEMBRANE PROTEIN YABI"/>
    <property type="match status" value="1"/>
</dbReference>
<evidence type="ECO:0000256" key="1">
    <source>
        <dbReference type="ARBA" id="ARBA00004651"/>
    </source>
</evidence>
<proteinExistence type="inferred from homology"/>
<dbReference type="EMBL" id="JAGQDG010000001">
    <property type="protein sequence ID" value="MBQ0933892.1"/>
    <property type="molecule type" value="Genomic_DNA"/>
</dbReference>
<evidence type="ECO:0000256" key="7">
    <source>
        <dbReference type="RuleBase" id="RU367016"/>
    </source>
</evidence>
<dbReference type="InterPro" id="IPR032818">
    <property type="entry name" value="DedA-like"/>
</dbReference>
<reference evidence="9 10" key="1">
    <citation type="submission" date="2021-04" db="EMBL/GenBank/DDBJ databases">
        <title>The genome sequence of type strain Ideonella paludis KCTC 32238.</title>
        <authorList>
            <person name="Liu Y."/>
        </authorList>
    </citation>
    <scope>NUCLEOTIDE SEQUENCE [LARGE SCALE GENOMIC DNA]</scope>
    <source>
        <strain evidence="9 10">KCTC 32238</strain>
    </source>
</reference>
<evidence type="ECO:0000256" key="5">
    <source>
        <dbReference type="ARBA" id="ARBA00022989"/>
    </source>
</evidence>
<evidence type="ECO:0000256" key="2">
    <source>
        <dbReference type="ARBA" id="ARBA00010792"/>
    </source>
</evidence>
<dbReference type="InterPro" id="IPR032816">
    <property type="entry name" value="VTT_dom"/>
</dbReference>
<dbReference type="Proteomes" id="UP000672097">
    <property type="component" value="Unassembled WGS sequence"/>
</dbReference>
<evidence type="ECO:0000256" key="6">
    <source>
        <dbReference type="ARBA" id="ARBA00023136"/>
    </source>
</evidence>
<feature type="transmembrane region" description="Helical" evidence="7">
    <location>
        <begin position="177"/>
        <end position="195"/>
    </location>
</feature>
<dbReference type="PANTHER" id="PTHR30353">
    <property type="entry name" value="INNER MEMBRANE PROTEIN DEDA-RELATED"/>
    <property type="match status" value="1"/>
</dbReference>
<keyword evidence="4 7" id="KW-0812">Transmembrane</keyword>
<keyword evidence="6 7" id="KW-0472">Membrane</keyword>
<accession>A0ABS5DRX3</accession>
<evidence type="ECO:0000313" key="10">
    <source>
        <dbReference type="Proteomes" id="UP000672097"/>
    </source>
</evidence>
<feature type="transmembrane region" description="Helical" evidence="7">
    <location>
        <begin position="136"/>
        <end position="157"/>
    </location>
</feature>
<keyword evidence="5 7" id="KW-1133">Transmembrane helix</keyword>
<dbReference type="Pfam" id="PF09335">
    <property type="entry name" value="VTT_dom"/>
    <property type="match status" value="1"/>
</dbReference>
<sequence>MEVFNVLLPIFTEYGYLAVFTMLLVCGFGVPVPEDVTLVTGGVIAGLGYADVHTMFAVGMAGVMIGDGLVFLVGRYQGERVMRWGWVRRLITPERFEAAQGAFEKYGRWVMFVARFLPGLRTPVFFTAGMTRRVSFGTWFLMDGVAALISVPIWVYLGYFGARNFDWMFAILHRFQYGIFALLGIGAVVLGVMWWRKRRAARGQA</sequence>
<comment type="subcellular location">
    <subcellularLocation>
        <location evidence="1 7">Cell membrane</location>
        <topology evidence="1 7">Multi-pass membrane protein</topology>
    </subcellularLocation>
</comment>
<evidence type="ECO:0000256" key="3">
    <source>
        <dbReference type="ARBA" id="ARBA00022475"/>
    </source>
</evidence>
<keyword evidence="3 7" id="KW-1003">Cell membrane</keyword>
<keyword evidence="10" id="KW-1185">Reference proteome</keyword>
<name>A0ABS5DRX3_9BURK</name>
<evidence type="ECO:0000259" key="8">
    <source>
        <dbReference type="Pfam" id="PF09335"/>
    </source>
</evidence>
<organism evidence="9 10">
    <name type="scientific">Ideonella paludis</name>
    <dbReference type="NCBI Taxonomy" id="1233411"/>
    <lineage>
        <taxon>Bacteria</taxon>
        <taxon>Pseudomonadati</taxon>
        <taxon>Pseudomonadota</taxon>
        <taxon>Betaproteobacteria</taxon>
        <taxon>Burkholderiales</taxon>
        <taxon>Sphaerotilaceae</taxon>
        <taxon>Ideonella</taxon>
    </lineage>
</organism>
<feature type="transmembrane region" description="Helical" evidence="7">
    <location>
        <begin position="14"/>
        <end position="32"/>
    </location>
</feature>
<protein>
    <submittedName>
        <fullName evidence="9">DedA family protein</fullName>
    </submittedName>
</protein>
<dbReference type="RefSeq" id="WP_210805279.1">
    <property type="nucleotide sequence ID" value="NZ_JAGQDG010000001.1"/>
</dbReference>
<feature type="domain" description="VTT" evidence="8">
    <location>
        <begin position="32"/>
        <end position="159"/>
    </location>
</feature>
<evidence type="ECO:0000313" key="9">
    <source>
        <dbReference type="EMBL" id="MBQ0933892.1"/>
    </source>
</evidence>
<comment type="similarity">
    <text evidence="2 7">Belongs to the DedA family.</text>
</comment>
<feature type="transmembrane region" description="Helical" evidence="7">
    <location>
        <begin position="52"/>
        <end position="73"/>
    </location>
</feature>
<comment type="caution">
    <text evidence="9">The sequence shown here is derived from an EMBL/GenBank/DDBJ whole genome shotgun (WGS) entry which is preliminary data.</text>
</comment>
<evidence type="ECO:0000256" key="4">
    <source>
        <dbReference type="ARBA" id="ARBA00022692"/>
    </source>
</evidence>
<gene>
    <name evidence="9" type="ORF">KAK11_01030</name>
</gene>